<accession>A0A409VNR9</accession>
<dbReference type="PANTHER" id="PTHR11952:SF2">
    <property type="entry name" value="LD24639P"/>
    <property type="match status" value="1"/>
</dbReference>
<comment type="catalytic activity">
    <reaction evidence="6">
        <text>N-acetyl-alpha-D-glucosamine 1-phosphate + UTP + H(+) = UDP-N-acetyl-alpha-D-glucosamine + diphosphate</text>
        <dbReference type="Rhea" id="RHEA:13509"/>
        <dbReference type="ChEBI" id="CHEBI:15378"/>
        <dbReference type="ChEBI" id="CHEBI:33019"/>
        <dbReference type="ChEBI" id="CHEBI:46398"/>
        <dbReference type="ChEBI" id="CHEBI:57705"/>
        <dbReference type="ChEBI" id="CHEBI:57776"/>
        <dbReference type="EC" id="2.7.7.23"/>
    </reaction>
</comment>
<dbReference type="Gene3D" id="3.90.550.10">
    <property type="entry name" value="Spore Coat Polysaccharide Biosynthesis Protein SpsA, Chain A"/>
    <property type="match status" value="1"/>
</dbReference>
<evidence type="ECO:0000313" key="7">
    <source>
        <dbReference type="EMBL" id="PPQ67921.1"/>
    </source>
</evidence>
<evidence type="ECO:0000256" key="3">
    <source>
        <dbReference type="ARBA" id="ARBA00012457"/>
    </source>
</evidence>
<dbReference type="EC" id="2.7.7.23" evidence="3"/>
<gene>
    <name evidence="7" type="ORF">CVT25_000333</name>
</gene>
<dbReference type="Pfam" id="PF01704">
    <property type="entry name" value="UDPGP"/>
    <property type="match status" value="1"/>
</dbReference>
<keyword evidence="8" id="KW-1185">Reference proteome</keyword>
<proteinExistence type="inferred from homology"/>
<evidence type="ECO:0000256" key="6">
    <source>
        <dbReference type="ARBA" id="ARBA00048493"/>
    </source>
</evidence>
<sequence length="492" mass="53900">MAIDTLRQRYEAAGQGHLFKFWSKLSATQQDELKTQLETLNIERVNRIYAKAVSSEAGALNPATTADAIQPLPKGASESVSDAAKVKEWRQIGLEAIARGEVGVLLMAGGQGTRLGSSAPKGCYDIALPSHKSLFQYQAERIARLQTVAEIEYSKPSGSVIIPWYVMTSGPTRRDTEEFFKGNSYFGLDSKNVVLFEQGTLPCLTMEGKVLLETPSRVAVAPDGNGGLYAATRSPLLPGKSDTVLSDLAKRKILYVHAYCVDNCLVRVADPVFLGYSIKKQADCAAKVVPKTHPTESVGVVACRGDKFSVVEYSEISKEQAERRDPETGDLTFRAGNIANHFYTTAYLNQVESFEEDLAFHIARKKIPHVDLETGETVKPSKPNGMKLEMFVFDVFPYTERFAVLEVERKEEFSPLKNAPGTGSDDPETSRRDLLAQHKRFLEHAGAKVKEGVEIEISPLVSYAGEGLESVNGKVFTRSGPVAAVEELDVLA</sequence>
<evidence type="ECO:0000256" key="1">
    <source>
        <dbReference type="ARBA" id="ARBA00005208"/>
    </source>
</evidence>
<evidence type="ECO:0000256" key="4">
    <source>
        <dbReference type="ARBA" id="ARBA00022679"/>
    </source>
</evidence>
<dbReference type="AlphaFoldDB" id="A0A409VNR9"/>
<dbReference type="Proteomes" id="UP000283269">
    <property type="component" value="Unassembled WGS sequence"/>
</dbReference>
<keyword evidence="4" id="KW-0808">Transferase</keyword>
<dbReference type="InParanoid" id="A0A409VNR9"/>
<reference evidence="7 8" key="1">
    <citation type="journal article" date="2018" name="Evol. Lett.">
        <title>Horizontal gene cluster transfer increased hallucinogenic mushroom diversity.</title>
        <authorList>
            <person name="Reynolds H.T."/>
            <person name="Vijayakumar V."/>
            <person name="Gluck-Thaler E."/>
            <person name="Korotkin H.B."/>
            <person name="Matheny P.B."/>
            <person name="Slot J.C."/>
        </authorList>
    </citation>
    <scope>NUCLEOTIDE SEQUENCE [LARGE SCALE GENOMIC DNA]</scope>
    <source>
        <strain evidence="7 8">2631</strain>
    </source>
</reference>
<evidence type="ECO:0000313" key="8">
    <source>
        <dbReference type="Proteomes" id="UP000283269"/>
    </source>
</evidence>
<evidence type="ECO:0000256" key="5">
    <source>
        <dbReference type="ARBA" id="ARBA00022695"/>
    </source>
</evidence>
<dbReference type="CDD" id="cd04193">
    <property type="entry name" value="UDPGlcNAc_PPase"/>
    <property type="match status" value="1"/>
</dbReference>
<dbReference type="OrthoDB" id="532420at2759"/>
<dbReference type="EMBL" id="NHYD01003967">
    <property type="protein sequence ID" value="PPQ67921.1"/>
    <property type="molecule type" value="Genomic_DNA"/>
</dbReference>
<protein>
    <recommendedName>
        <fullName evidence="3">UDP-N-acetylglucosamine diphosphorylase</fullName>
        <ecNumber evidence="3">2.7.7.23</ecNumber>
    </recommendedName>
</protein>
<keyword evidence="5" id="KW-0548">Nucleotidyltransferase</keyword>
<dbReference type="GO" id="GO:0003977">
    <property type="term" value="F:UDP-N-acetylglucosamine diphosphorylase activity"/>
    <property type="evidence" value="ECO:0007669"/>
    <property type="project" value="UniProtKB-EC"/>
</dbReference>
<dbReference type="SUPFAM" id="SSF53448">
    <property type="entry name" value="Nucleotide-diphospho-sugar transferases"/>
    <property type="match status" value="1"/>
</dbReference>
<dbReference type="PANTHER" id="PTHR11952">
    <property type="entry name" value="UDP- GLUCOSE PYROPHOSPHORYLASE"/>
    <property type="match status" value="1"/>
</dbReference>
<dbReference type="FunFam" id="3.90.550.10:FF:000075">
    <property type="entry name" value="Probable UDP-N-acetylglucosamine pyrophosphorylase"/>
    <property type="match status" value="1"/>
</dbReference>
<dbReference type="InterPro" id="IPR002618">
    <property type="entry name" value="UDPGP_fam"/>
</dbReference>
<dbReference type="GO" id="GO:0006048">
    <property type="term" value="P:UDP-N-acetylglucosamine biosynthetic process"/>
    <property type="evidence" value="ECO:0007669"/>
    <property type="project" value="TreeGrafter"/>
</dbReference>
<comment type="similarity">
    <text evidence="2">Belongs to the UDPGP type 1 family.</text>
</comment>
<dbReference type="InterPro" id="IPR029044">
    <property type="entry name" value="Nucleotide-diphossugar_trans"/>
</dbReference>
<comment type="pathway">
    <text evidence="1">Nucleotide-sugar biosynthesis; UDP-N-acetyl-alpha-D-glucosamine biosynthesis; UDP-N-acetyl-alpha-D-glucosamine from N-acetyl-alpha-D-glucosamine 1-phosphate: step 1/1.</text>
</comment>
<comment type="caution">
    <text evidence="7">The sequence shown here is derived from an EMBL/GenBank/DDBJ whole genome shotgun (WGS) entry which is preliminary data.</text>
</comment>
<name>A0A409VNR9_PSICY</name>
<evidence type="ECO:0000256" key="2">
    <source>
        <dbReference type="ARBA" id="ARBA00010401"/>
    </source>
</evidence>
<dbReference type="FunCoup" id="A0A409VNR9">
    <property type="interactions" value="148"/>
</dbReference>
<dbReference type="STRING" id="93625.A0A409VNR9"/>
<organism evidence="7 8">
    <name type="scientific">Psilocybe cyanescens</name>
    <dbReference type="NCBI Taxonomy" id="93625"/>
    <lineage>
        <taxon>Eukaryota</taxon>
        <taxon>Fungi</taxon>
        <taxon>Dikarya</taxon>
        <taxon>Basidiomycota</taxon>
        <taxon>Agaricomycotina</taxon>
        <taxon>Agaricomycetes</taxon>
        <taxon>Agaricomycetidae</taxon>
        <taxon>Agaricales</taxon>
        <taxon>Agaricineae</taxon>
        <taxon>Strophariaceae</taxon>
        <taxon>Psilocybe</taxon>
    </lineage>
</organism>
<dbReference type="InterPro" id="IPR039741">
    <property type="entry name" value="UDP-sugar_pyrophosphorylase"/>
</dbReference>